<comment type="caution">
    <text evidence="4">The sequence shown here is derived from an EMBL/GenBank/DDBJ whole genome shotgun (WGS) entry which is preliminary data.</text>
</comment>
<evidence type="ECO:0000256" key="1">
    <source>
        <dbReference type="ARBA" id="ARBA00006975"/>
    </source>
</evidence>
<comment type="similarity">
    <text evidence="1 3">Belongs to the GroES chaperonin family.</text>
</comment>
<evidence type="ECO:0000256" key="2">
    <source>
        <dbReference type="ARBA" id="ARBA00023186"/>
    </source>
</evidence>
<protein>
    <recommendedName>
        <fullName evidence="3">10 kDa chaperonin</fullName>
    </recommendedName>
</protein>
<dbReference type="PRINTS" id="PR00297">
    <property type="entry name" value="CHAPERONIN10"/>
</dbReference>
<dbReference type="CDD" id="cd00320">
    <property type="entry name" value="cpn10"/>
    <property type="match status" value="1"/>
</dbReference>
<reference evidence="4 5" key="1">
    <citation type="journal article" date="2015" name="Nature">
        <title>rRNA introns, odd ribosomes, and small enigmatic genomes across a large radiation of phyla.</title>
        <authorList>
            <person name="Brown C.T."/>
            <person name="Hug L.A."/>
            <person name="Thomas B.C."/>
            <person name="Sharon I."/>
            <person name="Castelle C.J."/>
            <person name="Singh A."/>
            <person name="Wilkins M.J."/>
            <person name="Williams K.H."/>
            <person name="Banfield J.F."/>
        </authorList>
    </citation>
    <scope>NUCLEOTIDE SEQUENCE [LARGE SCALE GENOMIC DNA]</scope>
</reference>
<dbReference type="Proteomes" id="UP000034231">
    <property type="component" value="Unassembled WGS sequence"/>
</dbReference>
<dbReference type="SUPFAM" id="SSF50129">
    <property type="entry name" value="GroES-like"/>
    <property type="match status" value="1"/>
</dbReference>
<dbReference type="AlphaFoldDB" id="A0A0G0I5S9"/>
<dbReference type="Pfam" id="PF00166">
    <property type="entry name" value="Cpn10"/>
    <property type="match status" value="1"/>
</dbReference>
<sequence length="97" mass="10692">MSKSSIQPVPGFLLVEPLKQEQATASGIYLPESHEEKPQSGKVLAIGGAIYDDGREILCPVKVDDVIVYKEWGGKEYKEGDTNLLILKFEDVMAIVK</sequence>
<comment type="function">
    <text evidence="3">Together with the chaperonin GroEL, plays an essential role in assisting protein folding. The GroEL-GroES system forms a nano-cage that allows encapsulation of the non-native substrate proteins and provides a physical environment optimized to promote and accelerate protein folding. GroES binds to the apical surface of the GroEL ring, thereby capping the opening of the GroEL channel.</text>
</comment>
<dbReference type="EMBL" id="LBTX01000003">
    <property type="protein sequence ID" value="KKQ50663.1"/>
    <property type="molecule type" value="Genomic_DNA"/>
</dbReference>
<dbReference type="GO" id="GO:0044183">
    <property type="term" value="F:protein folding chaperone"/>
    <property type="evidence" value="ECO:0007669"/>
    <property type="project" value="InterPro"/>
</dbReference>
<comment type="subunit">
    <text evidence="3">Heptamer of 7 subunits arranged in a ring.</text>
</comment>
<proteinExistence type="inferred from homology"/>
<dbReference type="PANTHER" id="PTHR10772">
    <property type="entry name" value="10 KDA HEAT SHOCK PROTEIN"/>
    <property type="match status" value="1"/>
</dbReference>
<dbReference type="Gene3D" id="2.30.33.40">
    <property type="entry name" value="GroES chaperonin"/>
    <property type="match status" value="1"/>
</dbReference>
<dbReference type="GO" id="GO:0046872">
    <property type="term" value="F:metal ion binding"/>
    <property type="evidence" value="ECO:0007669"/>
    <property type="project" value="TreeGrafter"/>
</dbReference>
<organism evidence="4 5">
    <name type="scientific">Candidatus Shapirobacteria bacterium GW2011_GWE1_38_10</name>
    <dbReference type="NCBI Taxonomy" id="1618488"/>
    <lineage>
        <taxon>Bacteria</taxon>
        <taxon>Candidatus Shapironibacteriota</taxon>
    </lineage>
</organism>
<evidence type="ECO:0000313" key="4">
    <source>
        <dbReference type="EMBL" id="KKQ50663.1"/>
    </source>
</evidence>
<keyword evidence="2 3" id="KW-0143">Chaperone</keyword>
<dbReference type="GO" id="GO:0051082">
    <property type="term" value="F:unfolded protein binding"/>
    <property type="evidence" value="ECO:0007669"/>
    <property type="project" value="TreeGrafter"/>
</dbReference>
<name>A0A0G0I5S9_9BACT</name>
<accession>A0A0G0I5S9</accession>
<dbReference type="SMART" id="SM00883">
    <property type="entry name" value="Cpn10"/>
    <property type="match status" value="1"/>
</dbReference>
<evidence type="ECO:0000256" key="3">
    <source>
        <dbReference type="RuleBase" id="RU000535"/>
    </source>
</evidence>
<dbReference type="PANTHER" id="PTHR10772:SF63">
    <property type="entry name" value="20 KDA CHAPERONIN, CHLOROPLASTIC"/>
    <property type="match status" value="1"/>
</dbReference>
<dbReference type="InterPro" id="IPR020818">
    <property type="entry name" value="Chaperonin_GroES"/>
</dbReference>
<dbReference type="InterPro" id="IPR011032">
    <property type="entry name" value="GroES-like_sf"/>
</dbReference>
<evidence type="ECO:0000313" key="5">
    <source>
        <dbReference type="Proteomes" id="UP000034231"/>
    </source>
</evidence>
<dbReference type="GO" id="GO:0005524">
    <property type="term" value="F:ATP binding"/>
    <property type="evidence" value="ECO:0007669"/>
    <property type="project" value="InterPro"/>
</dbReference>
<dbReference type="InterPro" id="IPR037124">
    <property type="entry name" value="Chaperonin_GroES_sf"/>
</dbReference>
<gene>
    <name evidence="4" type="ORF">US68_C0003G0029</name>
</gene>
<dbReference type="GO" id="GO:0051087">
    <property type="term" value="F:protein-folding chaperone binding"/>
    <property type="evidence" value="ECO:0007669"/>
    <property type="project" value="TreeGrafter"/>
</dbReference>
<dbReference type="FunFam" id="2.30.33.40:FF:000001">
    <property type="entry name" value="10 kDa chaperonin"/>
    <property type="match status" value="1"/>
</dbReference>